<sequence>MLNVNAKAFVPPGVVEGVPPSFTANAWYRYRLNVPIASRMSSVHEERYLNNISSLLSLKYLYAERGGIDDESLQYFLNEQFLLSNNTVSNENAEHTSSGFLLSRSILTLYTDLTAVANLNNSKGLLVHLDLPTECNGDVAMFLANAWETFYAAVAENSRVSALGYSRSVVGLNGRQTGGTYRHHFFVACNTPELLEPILSGLMTDCPVRVRRILPVKSIVPYICCPHLQLGVAITFGNDARLSLTKNREADLDIEVKYKTDDFHEARKEITRAQRAFKEFLVSDVKWDRTHIVHLHVDAVSTAKSVLVSICDLIWNLGVFCDDAGASIIGVAFSSDFDDHFVEQLVRRNKNGPFYSCAILDEMLQKDRSLDTQNICFGGFPSHVKTTLSMTAYDGAVAALELWQRFEKQMPTTELLTRMTFADAADSFARTPYIVRRKAVGACVLIGTDAMGNIFGVDVAHNSVFGLPMCFGGAVGPIINCVFKGTVSSSYRSSLEYRVIVDDLLVFEGKETKGIPYAERLRMLSSIGVEDETTWPHANPAHIVILKAEFVPLEHTRELAETPVFDHNNLGIVFSPSVQPEDEVILPVFEWVPPASLTARFAVESIDSSDDVSEGFSRAFLGVFSSNVQKKIFIPYEGEYADYHKEAYPNLKAGSLVECLLRRADDGAHWWDVLKELDSTESIVANSFDEVDDLVHSPGVTQEEMLWLLKAPSFQCERCHKVNDIGRRNNRHNAYWCKNCWIETGHGDCMYCGRAFALGMLDGRSNLFYCENCWNAFSSTNTEAEVGYHVPPPPNATFTQQVTTRCVSLLIDLMNAKTPSNDVLDLCCGGSVLRKWMRNKTFRYVGIDLKRSVIDSLISTINNAKERAPEGQYDVVCGDVFSDDFWISTIVKIHPRQFHVISCFAGLHHAFENEKKARHFLGSVANALVPGGTFLGTFIDASVLFSKGKKYSNSIMKAGWSEDSVPRIGHTFQFTTNNGPLRDVNVIPIDFLIAVAAEYGLHAVSEAYMTFRELIEKDASWTKVPSADEKEYLCALRTFAFKKESNELAPSSPGKKSDSDGAFAM</sequence>
<evidence type="ECO:0000256" key="4">
    <source>
        <dbReference type="ARBA" id="ARBA00022691"/>
    </source>
</evidence>
<evidence type="ECO:0000256" key="7">
    <source>
        <dbReference type="ARBA" id="ARBA00044712"/>
    </source>
</evidence>
<dbReference type="Pfam" id="PF03291">
    <property type="entry name" value="mRNA_G-N7_MeTrfase"/>
    <property type="match status" value="1"/>
</dbReference>
<dbReference type="InterPro" id="IPR039753">
    <property type="entry name" value="RG7MT1"/>
</dbReference>
<evidence type="ECO:0000259" key="9">
    <source>
        <dbReference type="PROSITE" id="PS51562"/>
    </source>
</evidence>
<evidence type="ECO:0000313" key="10">
    <source>
        <dbReference type="EMBL" id="KPA76966.1"/>
    </source>
</evidence>
<keyword evidence="3" id="KW-0808">Transferase</keyword>
<accession>A0A0M9FVW5</accession>
<dbReference type="InterPro" id="IPR029063">
    <property type="entry name" value="SAM-dependent_MTases_sf"/>
</dbReference>
<dbReference type="EMBL" id="LGTL01000018">
    <property type="protein sequence ID" value="KPA76966.1"/>
    <property type="molecule type" value="Genomic_DNA"/>
</dbReference>
<dbReference type="EC" id="2.1.1.56" evidence="1"/>
<evidence type="ECO:0000256" key="8">
    <source>
        <dbReference type="SAM" id="MobiDB-lite"/>
    </source>
</evidence>
<evidence type="ECO:0000313" key="11">
    <source>
        <dbReference type="Proteomes" id="UP000037923"/>
    </source>
</evidence>
<proteinExistence type="predicted"/>
<keyword evidence="6" id="KW-0506">mRNA capping</keyword>
<dbReference type="OMA" id="HIVILKA"/>
<dbReference type="InterPro" id="IPR004971">
    <property type="entry name" value="mRNA_G-N7_MeTrfase_dom"/>
</dbReference>
<keyword evidence="11" id="KW-1185">Reference proteome</keyword>
<evidence type="ECO:0000256" key="5">
    <source>
        <dbReference type="ARBA" id="ARBA00022884"/>
    </source>
</evidence>
<dbReference type="Gene3D" id="3.40.50.150">
    <property type="entry name" value="Vaccinia Virus protein VP39"/>
    <property type="match status" value="1"/>
</dbReference>
<dbReference type="GO" id="GO:0005634">
    <property type="term" value="C:nucleus"/>
    <property type="evidence" value="ECO:0007669"/>
    <property type="project" value="TreeGrafter"/>
</dbReference>
<dbReference type="VEuPathDB" id="TriTrypDB:LpyrH10_18_0610"/>
<keyword evidence="4" id="KW-0949">S-adenosyl-L-methionine</keyword>
<dbReference type="GO" id="GO:0003723">
    <property type="term" value="F:RNA binding"/>
    <property type="evidence" value="ECO:0007669"/>
    <property type="project" value="UniProtKB-KW"/>
</dbReference>
<protein>
    <recommendedName>
        <fullName evidence="1">mRNA (guanine-N(7))-methyltransferase</fullName>
        <ecNumber evidence="1">2.1.1.56</ecNumber>
    </recommendedName>
</protein>
<evidence type="ECO:0000256" key="3">
    <source>
        <dbReference type="ARBA" id="ARBA00022679"/>
    </source>
</evidence>
<dbReference type="SUPFAM" id="SSF53335">
    <property type="entry name" value="S-adenosyl-L-methionine-dependent methyltransferases"/>
    <property type="match status" value="1"/>
</dbReference>
<name>A0A0M9FVW5_LEPPY</name>
<dbReference type="OrthoDB" id="10248867at2759"/>
<dbReference type="PANTHER" id="PTHR12189:SF4">
    <property type="entry name" value="MRNA (GUANINE-N(7))-METHYLTRANSFERASE"/>
    <property type="match status" value="1"/>
</dbReference>
<dbReference type="CDD" id="cd02440">
    <property type="entry name" value="AdoMet_MTases"/>
    <property type="match status" value="1"/>
</dbReference>
<reference evidence="10 11" key="1">
    <citation type="submission" date="2015-07" db="EMBL/GenBank/DDBJ databases">
        <title>High-quality genome of monoxenous trypanosomatid Leptomonas pyrrhocoris.</title>
        <authorList>
            <person name="Flegontov P."/>
            <person name="Butenko A."/>
            <person name="Firsov S."/>
            <person name="Vlcek C."/>
            <person name="Logacheva M.D."/>
            <person name="Field M."/>
            <person name="Filatov D."/>
            <person name="Flegontova O."/>
            <person name="Gerasimov E."/>
            <person name="Jackson A.P."/>
            <person name="Kelly S."/>
            <person name="Opperdoes F."/>
            <person name="O'Reilly A."/>
            <person name="Votypka J."/>
            <person name="Yurchenko V."/>
            <person name="Lukes J."/>
        </authorList>
    </citation>
    <scope>NUCLEOTIDE SEQUENCE [LARGE SCALE GENOMIC DNA]</scope>
    <source>
        <strain evidence="10">H10</strain>
    </source>
</reference>
<keyword evidence="6" id="KW-0507">mRNA processing</keyword>
<dbReference type="RefSeq" id="XP_015655405.1">
    <property type="nucleotide sequence ID" value="XM_015805928.1"/>
</dbReference>
<evidence type="ECO:0000256" key="1">
    <source>
        <dbReference type="ARBA" id="ARBA00011926"/>
    </source>
</evidence>
<dbReference type="Proteomes" id="UP000037923">
    <property type="component" value="Unassembled WGS sequence"/>
</dbReference>
<dbReference type="GO" id="GO:0004482">
    <property type="term" value="F:mRNA 5'-cap (guanine-N7-)-methyltransferase activity"/>
    <property type="evidence" value="ECO:0007669"/>
    <property type="project" value="UniProtKB-EC"/>
</dbReference>
<comment type="caution">
    <text evidence="10">The sequence shown here is derived from an EMBL/GenBank/DDBJ whole genome shotgun (WGS) entry which is preliminary data.</text>
</comment>
<evidence type="ECO:0000256" key="6">
    <source>
        <dbReference type="ARBA" id="ARBA00023042"/>
    </source>
</evidence>
<organism evidence="10 11">
    <name type="scientific">Leptomonas pyrrhocoris</name>
    <name type="common">Firebug parasite</name>
    <dbReference type="NCBI Taxonomy" id="157538"/>
    <lineage>
        <taxon>Eukaryota</taxon>
        <taxon>Discoba</taxon>
        <taxon>Euglenozoa</taxon>
        <taxon>Kinetoplastea</taxon>
        <taxon>Metakinetoplastina</taxon>
        <taxon>Trypanosomatida</taxon>
        <taxon>Trypanosomatidae</taxon>
        <taxon>Leishmaniinae</taxon>
        <taxon>Leptomonas</taxon>
    </lineage>
</organism>
<dbReference type="PROSITE" id="PS51562">
    <property type="entry name" value="RNA_CAP0_MT"/>
    <property type="match status" value="1"/>
</dbReference>
<keyword evidence="5" id="KW-0694">RNA-binding</keyword>
<feature type="domain" description="MRNA cap 0 methyltransferase" evidence="9">
    <location>
        <begin position="794"/>
        <end position="1044"/>
    </location>
</feature>
<dbReference type="PANTHER" id="PTHR12189">
    <property type="entry name" value="MRNA GUANINE-7- METHYLTRANSFERASE"/>
    <property type="match status" value="1"/>
</dbReference>
<dbReference type="AlphaFoldDB" id="A0A0M9FVW5"/>
<feature type="region of interest" description="Disordered" evidence="8">
    <location>
        <begin position="1045"/>
        <end position="1065"/>
    </location>
</feature>
<dbReference type="GeneID" id="26907620"/>
<dbReference type="FunFam" id="3.40.50.150:FF:000470">
    <property type="entry name" value="mRNA capping enzyme-like protein"/>
    <property type="match status" value="1"/>
</dbReference>
<comment type="catalytic activity">
    <reaction evidence="7">
        <text>a 5'-end (5'-triphosphoguanosine)-ribonucleoside in mRNA + S-adenosyl-L-methionine = a 5'-end (N(7)-methyl 5'-triphosphoguanosine)-ribonucleoside in mRNA + S-adenosyl-L-homocysteine</text>
        <dbReference type="Rhea" id="RHEA:67008"/>
        <dbReference type="Rhea" id="RHEA-COMP:17166"/>
        <dbReference type="Rhea" id="RHEA-COMP:17167"/>
        <dbReference type="ChEBI" id="CHEBI:57856"/>
        <dbReference type="ChEBI" id="CHEBI:59789"/>
        <dbReference type="ChEBI" id="CHEBI:156461"/>
        <dbReference type="ChEBI" id="CHEBI:167617"/>
        <dbReference type="EC" id="2.1.1.56"/>
    </reaction>
</comment>
<keyword evidence="2" id="KW-0489">Methyltransferase</keyword>
<evidence type="ECO:0000256" key="2">
    <source>
        <dbReference type="ARBA" id="ARBA00022603"/>
    </source>
</evidence>
<gene>
    <name evidence="10" type="ORF">ABB37_07334</name>
</gene>